<dbReference type="InterPro" id="IPR056091">
    <property type="entry name" value="DUF7674"/>
</dbReference>
<sequence>MTSNQVVELVVSKCSLIADKWLEHRAFWGDSVAGVYNDINVVAHYLVELYELGQAGDFEAIFDAVESVLVKAEDEVKTLIIVGLFEDIQNIASHKVFSYEPFEKWLGPISRKYWHDIGVFWEQK</sequence>
<gene>
    <name evidence="2" type="ORF">N476_18040</name>
</gene>
<dbReference type="Pfam" id="PF24722">
    <property type="entry name" value="DUF7674"/>
    <property type="match status" value="1"/>
</dbReference>
<dbReference type="AlphaFoldDB" id="A0A167E242"/>
<feature type="domain" description="DUF7674" evidence="1">
    <location>
        <begin position="8"/>
        <end position="121"/>
    </location>
</feature>
<proteinExistence type="predicted"/>
<organism evidence="2 3">
    <name type="scientific">Pseudoalteromonas luteoviolacea H33</name>
    <dbReference type="NCBI Taxonomy" id="1365251"/>
    <lineage>
        <taxon>Bacteria</taxon>
        <taxon>Pseudomonadati</taxon>
        <taxon>Pseudomonadota</taxon>
        <taxon>Gammaproteobacteria</taxon>
        <taxon>Alteromonadales</taxon>
        <taxon>Pseudoalteromonadaceae</taxon>
        <taxon>Pseudoalteromonas</taxon>
    </lineage>
</organism>
<dbReference type="Proteomes" id="UP000076503">
    <property type="component" value="Unassembled WGS sequence"/>
</dbReference>
<accession>A0A167E242</accession>
<comment type="caution">
    <text evidence="2">The sequence shown here is derived from an EMBL/GenBank/DDBJ whole genome shotgun (WGS) entry which is preliminary data.</text>
</comment>
<name>A0A167E242_9GAMM</name>
<evidence type="ECO:0000259" key="1">
    <source>
        <dbReference type="Pfam" id="PF24722"/>
    </source>
</evidence>
<reference evidence="2 3" key="1">
    <citation type="submission" date="2013-07" db="EMBL/GenBank/DDBJ databases">
        <title>Comparative Genomic and Metabolomic Analysis of Twelve Strains of Pseudoalteromonas luteoviolacea.</title>
        <authorList>
            <person name="Vynne N.G."/>
            <person name="Mansson M."/>
            <person name="Gram L."/>
        </authorList>
    </citation>
    <scope>NUCLEOTIDE SEQUENCE [LARGE SCALE GENOMIC DNA]</scope>
    <source>
        <strain evidence="2 3">H33</strain>
    </source>
</reference>
<dbReference type="OrthoDB" id="8115730at2"/>
<evidence type="ECO:0000313" key="2">
    <source>
        <dbReference type="EMBL" id="KZN49907.1"/>
    </source>
</evidence>
<dbReference type="PATRIC" id="fig|1365251.3.peg.2911"/>
<protein>
    <recommendedName>
        <fullName evidence="1">DUF7674 domain-containing protein</fullName>
    </recommendedName>
</protein>
<evidence type="ECO:0000313" key="3">
    <source>
        <dbReference type="Proteomes" id="UP000076503"/>
    </source>
</evidence>
<dbReference type="RefSeq" id="WP_063362315.1">
    <property type="nucleotide sequence ID" value="NZ_AUXZ01000079.1"/>
</dbReference>
<dbReference type="EMBL" id="AUXZ01000079">
    <property type="protein sequence ID" value="KZN49907.1"/>
    <property type="molecule type" value="Genomic_DNA"/>
</dbReference>